<reference evidence="6" key="1">
    <citation type="journal article" date="2019" name="Int. J. Syst. Evol. Microbiol.">
        <title>The Global Catalogue of Microorganisms (GCM) 10K type strain sequencing project: providing services to taxonomists for standard genome sequencing and annotation.</title>
        <authorList>
            <consortium name="The Broad Institute Genomics Platform"/>
            <consortium name="The Broad Institute Genome Sequencing Center for Infectious Disease"/>
            <person name="Wu L."/>
            <person name="Ma J."/>
        </authorList>
    </citation>
    <scope>NUCLEOTIDE SEQUENCE [LARGE SCALE GENOMIC DNA]</scope>
    <source>
        <strain evidence="6">JCM 17440</strain>
    </source>
</reference>
<sequence length="207" mass="23217">MLRDMPNSPGPRARSSAAATKQALLDSARDEFAEHGIAGARVDRIAKRAGVNKERIYGYFGNKEKLFDAVMKAAMDELVEVTAMPGDNPVDYVGKLFDYYVRNPVLLRLLLWESLYHRTNTLPEQQWRVDRCRQKVVSLADRLGEEPSDEIGRTVLTLKGLALMPMVMPQIAALFGASMDTPESIAQMREHVMAFARTAMENRTTAE</sequence>
<dbReference type="PROSITE" id="PS50977">
    <property type="entry name" value="HTH_TETR_2"/>
    <property type="match status" value="1"/>
</dbReference>
<comment type="caution">
    <text evidence="5">The sequence shown here is derived from an EMBL/GenBank/DDBJ whole genome shotgun (WGS) entry which is preliminary data.</text>
</comment>
<dbReference type="PANTHER" id="PTHR30328">
    <property type="entry name" value="TRANSCRIPTIONAL REPRESSOR"/>
    <property type="match status" value="1"/>
</dbReference>
<keyword evidence="6" id="KW-1185">Reference proteome</keyword>
<dbReference type="InterPro" id="IPR041467">
    <property type="entry name" value="Sco4008_C"/>
</dbReference>
<dbReference type="PRINTS" id="PR00455">
    <property type="entry name" value="HTHTETR"/>
</dbReference>
<proteinExistence type="predicted"/>
<feature type="DNA-binding region" description="H-T-H motif" evidence="2">
    <location>
        <begin position="41"/>
        <end position="60"/>
    </location>
</feature>
<dbReference type="EMBL" id="BAABAS010000005">
    <property type="protein sequence ID" value="GAA4230157.1"/>
    <property type="molecule type" value="Genomic_DNA"/>
</dbReference>
<dbReference type="InterPro" id="IPR050109">
    <property type="entry name" value="HTH-type_TetR-like_transc_reg"/>
</dbReference>
<evidence type="ECO:0000259" key="4">
    <source>
        <dbReference type="PROSITE" id="PS50977"/>
    </source>
</evidence>
<dbReference type="SUPFAM" id="SSF46689">
    <property type="entry name" value="Homeodomain-like"/>
    <property type="match status" value="1"/>
</dbReference>
<evidence type="ECO:0000256" key="1">
    <source>
        <dbReference type="ARBA" id="ARBA00023125"/>
    </source>
</evidence>
<dbReference type="Proteomes" id="UP001501710">
    <property type="component" value="Unassembled WGS sequence"/>
</dbReference>
<name>A0ABP8BY93_9ACTN</name>
<dbReference type="InterPro" id="IPR009057">
    <property type="entry name" value="Homeodomain-like_sf"/>
</dbReference>
<dbReference type="InterPro" id="IPR001647">
    <property type="entry name" value="HTH_TetR"/>
</dbReference>
<protein>
    <submittedName>
        <fullName evidence="5">TetR family transcriptional regulator</fullName>
    </submittedName>
</protein>
<evidence type="ECO:0000313" key="5">
    <source>
        <dbReference type="EMBL" id="GAA4230157.1"/>
    </source>
</evidence>
<keyword evidence="1 2" id="KW-0238">DNA-binding</keyword>
<accession>A0ABP8BY93</accession>
<feature type="domain" description="HTH tetR-type" evidence="4">
    <location>
        <begin position="18"/>
        <end position="78"/>
    </location>
</feature>
<dbReference type="PANTHER" id="PTHR30328:SF54">
    <property type="entry name" value="HTH-TYPE TRANSCRIPTIONAL REPRESSOR SCO4008"/>
    <property type="match status" value="1"/>
</dbReference>
<evidence type="ECO:0000256" key="2">
    <source>
        <dbReference type="PROSITE-ProRule" id="PRU00335"/>
    </source>
</evidence>
<feature type="region of interest" description="Disordered" evidence="3">
    <location>
        <begin position="1"/>
        <end position="20"/>
    </location>
</feature>
<dbReference type="Pfam" id="PF00440">
    <property type="entry name" value="TetR_N"/>
    <property type="match status" value="1"/>
</dbReference>
<organism evidence="5 6">
    <name type="scientific">Actinomadura meridiana</name>
    <dbReference type="NCBI Taxonomy" id="559626"/>
    <lineage>
        <taxon>Bacteria</taxon>
        <taxon>Bacillati</taxon>
        <taxon>Actinomycetota</taxon>
        <taxon>Actinomycetes</taxon>
        <taxon>Streptosporangiales</taxon>
        <taxon>Thermomonosporaceae</taxon>
        <taxon>Actinomadura</taxon>
    </lineage>
</organism>
<evidence type="ECO:0000313" key="6">
    <source>
        <dbReference type="Proteomes" id="UP001501710"/>
    </source>
</evidence>
<gene>
    <name evidence="5" type="ORF">GCM10022254_24300</name>
</gene>
<dbReference type="Pfam" id="PF17926">
    <property type="entry name" value="TetR_C_21"/>
    <property type="match status" value="1"/>
</dbReference>
<dbReference type="Gene3D" id="1.10.357.10">
    <property type="entry name" value="Tetracycline Repressor, domain 2"/>
    <property type="match status" value="1"/>
</dbReference>
<evidence type="ECO:0000256" key="3">
    <source>
        <dbReference type="SAM" id="MobiDB-lite"/>
    </source>
</evidence>